<organism evidence="14 15">
    <name type="scientific">Bonamia ostreae</name>
    <dbReference type="NCBI Taxonomy" id="126728"/>
    <lineage>
        <taxon>Eukaryota</taxon>
        <taxon>Sar</taxon>
        <taxon>Rhizaria</taxon>
        <taxon>Endomyxa</taxon>
        <taxon>Ascetosporea</taxon>
        <taxon>Haplosporida</taxon>
        <taxon>Bonamia</taxon>
    </lineage>
</organism>
<evidence type="ECO:0000313" key="15">
    <source>
        <dbReference type="Proteomes" id="UP001439008"/>
    </source>
</evidence>
<dbReference type="InterPro" id="IPR039652">
    <property type="entry name" value="Coatomer_zeta"/>
</dbReference>
<evidence type="ECO:0000256" key="7">
    <source>
        <dbReference type="ARBA" id="ARBA00022927"/>
    </source>
</evidence>
<evidence type="ECO:0000256" key="9">
    <source>
        <dbReference type="ARBA" id="ARBA00023136"/>
    </source>
</evidence>
<accession>A0ABV2AQ84</accession>
<keyword evidence="4 12" id="KW-0813">Transport</keyword>
<keyword evidence="6 12" id="KW-0931">ER-Golgi transport</keyword>
<keyword evidence="8 12" id="KW-0333">Golgi apparatus</keyword>
<dbReference type="PANTHER" id="PTHR11043">
    <property type="entry name" value="ZETA-COAT PROTEIN"/>
    <property type="match status" value="1"/>
</dbReference>
<name>A0ABV2AQ84_9EUKA</name>
<feature type="domain" description="AP complex mu/sigma subunit" evidence="13">
    <location>
        <begin position="6"/>
        <end position="146"/>
    </location>
</feature>
<comment type="caution">
    <text evidence="14">The sequence shown here is derived from an EMBL/GenBank/DDBJ whole genome shotgun (WGS) entry which is preliminary data.</text>
</comment>
<evidence type="ECO:0000256" key="10">
    <source>
        <dbReference type="ARBA" id="ARBA00023329"/>
    </source>
</evidence>
<comment type="similarity">
    <text evidence="2 12">Belongs to the adaptor complexes small subunit family.</text>
</comment>
<evidence type="ECO:0000256" key="2">
    <source>
        <dbReference type="ARBA" id="ARBA00006972"/>
    </source>
</evidence>
<keyword evidence="5 12" id="KW-0963">Cytoplasm</keyword>
<evidence type="ECO:0000256" key="11">
    <source>
        <dbReference type="ARBA" id="ARBA00045555"/>
    </source>
</evidence>
<dbReference type="Gene3D" id="3.30.450.60">
    <property type="match status" value="1"/>
</dbReference>
<dbReference type="Proteomes" id="UP001439008">
    <property type="component" value="Unassembled WGS sequence"/>
</dbReference>
<dbReference type="InterPro" id="IPR022775">
    <property type="entry name" value="AP_mu_sigma_su"/>
</dbReference>
<evidence type="ECO:0000256" key="1">
    <source>
        <dbReference type="ARBA" id="ARBA00004255"/>
    </source>
</evidence>
<comment type="subunit">
    <text evidence="3 12">Oligomeric complex that consists of at least the alpha, beta, beta', gamma, delta, epsilon and zeta subunits.</text>
</comment>
<keyword evidence="7 12" id="KW-0653">Protein transport</keyword>
<keyword evidence="15" id="KW-1185">Reference proteome</keyword>
<dbReference type="EMBL" id="JBDODL010001423">
    <property type="protein sequence ID" value="MES1921502.1"/>
    <property type="molecule type" value="Genomic_DNA"/>
</dbReference>
<keyword evidence="9 12" id="KW-0472">Membrane</keyword>
<comment type="subcellular location">
    <subcellularLocation>
        <location evidence="12">Cytoplasm</location>
    </subcellularLocation>
    <subcellularLocation>
        <location evidence="1 12">Golgi apparatus membrane</location>
        <topology evidence="1 12">Peripheral membrane protein</topology>
        <orientation evidence="1 12">Cytoplasmic side</orientation>
    </subcellularLocation>
    <subcellularLocation>
        <location evidence="12">Cytoplasmic vesicle</location>
        <location evidence="12">COPI-coated vesicle membrane</location>
        <topology evidence="12">Peripheral membrane protein</topology>
        <orientation evidence="12">Cytoplasmic side</orientation>
    </subcellularLocation>
</comment>
<evidence type="ECO:0000256" key="5">
    <source>
        <dbReference type="ARBA" id="ARBA00022490"/>
    </source>
</evidence>
<evidence type="ECO:0000313" key="14">
    <source>
        <dbReference type="EMBL" id="MES1921502.1"/>
    </source>
</evidence>
<comment type="function">
    <text evidence="11">The coatomer is a cytosolic protein complex that binds to dilysine motifs and reversibly associates with Golgi non-clathrin-coated vesicles, which further mediate biosynthetic protein transport from the ER, via the Golgi up to the trans Golgi network. Coatomer complex is required for budding from Golgi membranes, and is essential for the retrograde Golgi-to-ER transport of dilysine-tagged proteins. The zeta subunit may be involved in regulating the coat assembly and, hence, the rate of biosynthetic protein transport due to its association-dissociation properties with the coatomer complex.</text>
</comment>
<evidence type="ECO:0000256" key="8">
    <source>
        <dbReference type="ARBA" id="ARBA00023034"/>
    </source>
</evidence>
<dbReference type="SUPFAM" id="SSF64356">
    <property type="entry name" value="SNARE-like"/>
    <property type="match status" value="1"/>
</dbReference>
<reference evidence="14 15" key="1">
    <citation type="journal article" date="2024" name="BMC Biol.">
        <title>Comparative genomics of Ascetosporea gives new insight into the evolutionary basis for animal parasitism in Rhizaria.</title>
        <authorList>
            <person name="Hiltunen Thoren M."/>
            <person name="Onut-Brannstrom I."/>
            <person name="Alfjorden A."/>
            <person name="Peckova H."/>
            <person name="Swords F."/>
            <person name="Hooper C."/>
            <person name="Holzer A.S."/>
            <person name="Bass D."/>
            <person name="Burki F."/>
        </authorList>
    </citation>
    <scope>NUCLEOTIDE SEQUENCE [LARGE SCALE GENOMIC DNA]</scope>
    <source>
        <strain evidence="14">20-A016</strain>
    </source>
</reference>
<dbReference type="InterPro" id="IPR011012">
    <property type="entry name" value="Longin-like_dom_sf"/>
</dbReference>
<keyword evidence="10 12" id="KW-0968">Cytoplasmic vesicle</keyword>
<evidence type="ECO:0000256" key="6">
    <source>
        <dbReference type="ARBA" id="ARBA00022892"/>
    </source>
</evidence>
<dbReference type="PANTHER" id="PTHR11043:SF0">
    <property type="entry name" value="COATOMER SUBUNIT ZETA"/>
    <property type="match status" value="1"/>
</dbReference>
<sequence>MDKLEIKSIIVLSDKGARIYSKHSPKTKTKITNKSQFEDQIYQKAFKNASLSEVEPFILNSEELLLHKRYDGLYICMLCDIDANEILMASIFAVLEKSLEALYKKPISLDSVLENLSILFLAINEIVFDGIISETEADLVVERVRMDASFQDNVFIEQTIGQAISNLKEQIFKM</sequence>
<gene>
    <name evidence="14" type="ORF">MHBO_003030</name>
</gene>
<proteinExistence type="inferred from homology"/>
<evidence type="ECO:0000256" key="12">
    <source>
        <dbReference type="RuleBase" id="RU366053"/>
    </source>
</evidence>
<dbReference type="Pfam" id="PF01217">
    <property type="entry name" value="Clat_adaptor_s"/>
    <property type="match status" value="1"/>
</dbReference>
<evidence type="ECO:0000259" key="13">
    <source>
        <dbReference type="Pfam" id="PF01217"/>
    </source>
</evidence>
<evidence type="ECO:0000256" key="3">
    <source>
        <dbReference type="ARBA" id="ARBA00011775"/>
    </source>
</evidence>
<protein>
    <recommendedName>
        <fullName evidence="12">Coatomer subunit zeta</fullName>
    </recommendedName>
</protein>
<evidence type="ECO:0000256" key="4">
    <source>
        <dbReference type="ARBA" id="ARBA00022448"/>
    </source>
</evidence>